<dbReference type="Proteomes" id="UP000521943">
    <property type="component" value="Unassembled WGS sequence"/>
</dbReference>
<keyword evidence="4" id="KW-1185">Reference proteome</keyword>
<accession>A0A8H6HRT3</accession>
<protein>
    <submittedName>
        <fullName evidence="3">Uncharacterized protein</fullName>
    </submittedName>
</protein>
<evidence type="ECO:0000256" key="2">
    <source>
        <dbReference type="SAM" id="Phobius"/>
    </source>
</evidence>
<dbReference type="EMBL" id="JACGCI010000046">
    <property type="protein sequence ID" value="KAF6751995.1"/>
    <property type="molecule type" value="Genomic_DNA"/>
</dbReference>
<organism evidence="3 4">
    <name type="scientific">Ephemerocybe angulata</name>
    <dbReference type="NCBI Taxonomy" id="980116"/>
    <lineage>
        <taxon>Eukaryota</taxon>
        <taxon>Fungi</taxon>
        <taxon>Dikarya</taxon>
        <taxon>Basidiomycota</taxon>
        <taxon>Agaricomycotina</taxon>
        <taxon>Agaricomycetes</taxon>
        <taxon>Agaricomycetidae</taxon>
        <taxon>Agaricales</taxon>
        <taxon>Agaricineae</taxon>
        <taxon>Psathyrellaceae</taxon>
        <taxon>Ephemerocybe</taxon>
    </lineage>
</organism>
<sequence length="237" mass="25938">MPARLLALLVPPGLRSTRSRTTAPPAPTATGIADPSRKHIVRPYPRSAAAAAHVLAQSLLARTMFNITSAPIFPRPTAKHDLNTRPTSRYTPICAVRRSQARPTKRTEQGPHEQLFFRDGINGPDLCLADMRGALPRILLLTWNAFFSPTCTLGSTSQSECLMQPLFGFLDLLVMKFGLSFLNPVFIIWVSSPLVAVLESTEYDWFVGITLAIAVGILGASVVLANRPSQSDTFWAR</sequence>
<proteinExistence type="predicted"/>
<feature type="transmembrane region" description="Helical" evidence="2">
    <location>
        <begin position="166"/>
        <end position="190"/>
    </location>
</feature>
<keyword evidence="2" id="KW-0472">Membrane</keyword>
<comment type="caution">
    <text evidence="3">The sequence shown here is derived from an EMBL/GenBank/DDBJ whole genome shotgun (WGS) entry which is preliminary data.</text>
</comment>
<feature type="region of interest" description="Disordered" evidence="1">
    <location>
        <begin position="12"/>
        <end position="38"/>
    </location>
</feature>
<keyword evidence="2" id="KW-1133">Transmembrane helix</keyword>
<keyword evidence="2" id="KW-0812">Transmembrane</keyword>
<reference evidence="3 4" key="1">
    <citation type="submission" date="2020-07" db="EMBL/GenBank/DDBJ databases">
        <title>Comparative genomics of pyrophilous fungi reveals a link between fire events and developmental genes.</title>
        <authorList>
            <consortium name="DOE Joint Genome Institute"/>
            <person name="Steindorff A.S."/>
            <person name="Carver A."/>
            <person name="Calhoun S."/>
            <person name="Stillman K."/>
            <person name="Liu H."/>
            <person name="Lipzen A."/>
            <person name="Pangilinan J."/>
            <person name="Labutti K."/>
            <person name="Bruns T.D."/>
            <person name="Grigoriev I.V."/>
        </authorList>
    </citation>
    <scope>NUCLEOTIDE SEQUENCE [LARGE SCALE GENOMIC DNA]</scope>
    <source>
        <strain evidence="3 4">CBS 144469</strain>
    </source>
</reference>
<name>A0A8H6HRT3_9AGAR</name>
<dbReference type="AlphaFoldDB" id="A0A8H6HRT3"/>
<feature type="transmembrane region" description="Helical" evidence="2">
    <location>
        <begin position="205"/>
        <end position="225"/>
    </location>
</feature>
<evidence type="ECO:0000313" key="3">
    <source>
        <dbReference type="EMBL" id="KAF6751995.1"/>
    </source>
</evidence>
<evidence type="ECO:0000313" key="4">
    <source>
        <dbReference type="Proteomes" id="UP000521943"/>
    </source>
</evidence>
<gene>
    <name evidence="3" type="ORF">DFP72DRAFT_850184</name>
</gene>
<evidence type="ECO:0000256" key="1">
    <source>
        <dbReference type="SAM" id="MobiDB-lite"/>
    </source>
</evidence>